<dbReference type="EMBL" id="SOFM01000049">
    <property type="protein sequence ID" value="TFB99952.1"/>
    <property type="molecule type" value="Genomic_DNA"/>
</dbReference>
<evidence type="ECO:0000313" key="1">
    <source>
        <dbReference type="EMBL" id="TFB99952.1"/>
    </source>
</evidence>
<evidence type="ECO:0000313" key="2">
    <source>
        <dbReference type="Proteomes" id="UP000297643"/>
    </source>
</evidence>
<dbReference type="Proteomes" id="UP000297643">
    <property type="component" value="Unassembled WGS sequence"/>
</dbReference>
<proteinExistence type="predicted"/>
<reference evidence="1 2" key="1">
    <citation type="submission" date="2019-03" db="EMBL/GenBank/DDBJ databases">
        <title>Genomics of glacier-inhabiting Cryobacterium strains.</title>
        <authorList>
            <person name="Liu Q."/>
            <person name="Xin Y.-H."/>
        </authorList>
    </citation>
    <scope>NUCLEOTIDE SEQUENCE [LARGE SCALE GENOMIC DNA]</scope>
    <source>
        <strain evidence="1 2">RHLT2-21</strain>
    </source>
</reference>
<dbReference type="AlphaFoldDB" id="A0A4R8W214"/>
<gene>
    <name evidence="1" type="ORF">E3O32_16055</name>
</gene>
<sequence>MSPSPLIVFSAFESTADPRLQGWATFRQSVQTGSFATATAPEAPARPRARAPGVPTGHSGIWRLLAPNSRELGRSSSVYGSFSGARAHVLELKTVVEDMVATTVTGPVAGTHGWMIAVGGVVVMTSGRWYGAGSSSREAAFGTIEAFRKAVVAEDARYSPGPGRRGNMVLTEEERASLW</sequence>
<accession>A0A4R8W214</accession>
<protein>
    <submittedName>
        <fullName evidence="1">Uncharacterized protein</fullName>
    </submittedName>
</protein>
<dbReference type="RefSeq" id="WP_134510835.1">
    <property type="nucleotide sequence ID" value="NZ_SOFM01000049.1"/>
</dbReference>
<name>A0A4R8W214_9MICO</name>
<organism evidence="1 2">
    <name type="scientific">Cryobacterium mannosilyticum</name>
    <dbReference type="NCBI Taxonomy" id="1259190"/>
    <lineage>
        <taxon>Bacteria</taxon>
        <taxon>Bacillati</taxon>
        <taxon>Actinomycetota</taxon>
        <taxon>Actinomycetes</taxon>
        <taxon>Micrococcales</taxon>
        <taxon>Microbacteriaceae</taxon>
        <taxon>Cryobacterium</taxon>
    </lineage>
</organism>
<comment type="caution">
    <text evidence="1">The sequence shown here is derived from an EMBL/GenBank/DDBJ whole genome shotgun (WGS) entry which is preliminary data.</text>
</comment>
<keyword evidence="2" id="KW-1185">Reference proteome</keyword>